<dbReference type="AlphaFoldDB" id="A0A1S2LPG6"/>
<sequence length="104" mass="11875">MKSCVPIEISEEPIYIDHSVETQDGTISGGGWPYCLDDNGWGYQNFITSDCYKAIVSFLICASDSTLGKMNSNLRYCKAYERNCSPLIGHSKYWHTHPWYQQIP</sequence>
<protein>
    <submittedName>
        <fullName evidence="1">Uncharacterized protein</fullName>
    </submittedName>
</protein>
<dbReference type="EMBL" id="MLQR01000020">
    <property type="protein sequence ID" value="OIJ14412.1"/>
    <property type="molecule type" value="Genomic_DNA"/>
</dbReference>
<evidence type="ECO:0000313" key="2">
    <source>
        <dbReference type="Proteomes" id="UP000179524"/>
    </source>
</evidence>
<gene>
    <name evidence="1" type="ORF">BKP37_08705</name>
</gene>
<comment type="caution">
    <text evidence="1">The sequence shown here is derived from an EMBL/GenBank/DDBJ whole genome shotgun (WGS) entry which is preliminary data.</text>
</comment>
<evidence type="ECO:0000313" key="1">
    <source>
        <dbReference type="EMBL" id="OIJ14412.1"/>
    </source>
</evidence>
<dbReference type="Proteomes" id="UP000179524">
    <property type="component" value="Unassembled WGS sequence"/>
</dbReference>
<dbReference type="RefSeq" id="WP_071309213.1">
    <property type="nucleotide sequence ID" value="NZ_MLQR01000020.1"/>
</dbReference>
<accession>A0A1S2LPG6</accession>
<name>A0A1S2LPG6_9BACI</name>
<keyword evidence="2" id="KW-1185">Reference proteome</keyword>
<reference evidence="1 2" key="1">
    <citation type="submission" date="2016-10" db="EMBL/GenBank/DDBJ databases">
        <title>Draft genome sequences of four alkaliphilic bacteria belonging to the Anaerobacillus genus.</title>
        <authorList>
            <person name="Bassil N.M."/>
            <person name="Lloyd J.R."/>
        </authorList>
    </citation>
    <scope>NUCLEOTIDE SEQUENCE [LARGE SCALE GENOMIC DNA]</scope>
    <source>
        <strain evidence="1 2">DSM 18345</strain>
    </source>
</reference>
<proteinExistence type="predicted"/>
<dbReference type="OrthoDB" id="2360893at2"/>
<organism evidence="1 2">
    <name type="scientific">Anaerobacillus alkalilacustris</name>
    <dbReference type="NCBI Taxonomy" id="393763"/>
    <lineage>
        <taxon>Bacteria</taxon>
        <taxon>Bacillati</taxon>
        <taxon>Bacillota</taxon>
        <taxon>Bacilli</taxon>
        <taxon>Bacillales</taxon>
        <taxon>Bacillaceae</taxon>
        <taxon>Anaerobacillus</taxon>
    </lineage>
</organism>